<keyword evidence="1" id="KW-0472">Membrane</keyword>
<evidence type="ECO:0000256" key="1">
    <source>
        <dbReference type="SAM" id="Phobius"/>
    </source>
</evidence>
<reference evidence="2 3" key="1">
    <citation type="submission" date="2011-06" db="EMBL/GenBank/DDBJ databases">
        <authorList>
            <person name="Muzny D."/>
            <person name="Qin X."/>
            <person name="Deng J."/>
            <person name="Jiang H."/>
            <person name="Liu Y."/>
            <person name="Qu J."/>
            <person name="Song X.-Z."/>
            <person name="Zhang L."/>
            <person name="Thornton R."/>
            <person name="Coyle M."/>
            <person name="Francisco L."/>
            <person name="Jackson L."/>
            <person name="Javaid M."/>
            <person name="Korchina V."/>
            <person name="Kovar C."/>
            <person name="Mata R."/>
            <person name="Mathew T."/>
            <person name="Ngo R."/>
            <person name="Nguyen L."/>
            <person name="Nguyen N."/>
            <person name="Okwuonu G."/>
            <person name="Ongeri F."/>
            <person name="Pham C."/>
            <person name="Simmons D."/>
            <person name="Wilczek-Boney K."/>
            <person name="Hale W."/>
            <person name="Jakkamsetti A."/>
            <person name="Pham P."/>
            <person name="Ruth R."/>
            <person name="San Lucas F."/>
            <person name="Warren J."/>
            <person name="Zhang J."/>
            <person name="Zhao Z."/>
            <person name="Zhou C."/>
            <person name="Zhu D."/>
            <person name="Lee S."/>
            <person name="Bess C."/>
            <person name="Blankenburg K."/>
            <person name="Forbes L."/>
            <person name="Fu Q."/>
            <person name="Gubbala S."/>
            <person name="Hirani K."/>
            <person name="Jayaseelan J.C."/>
            <person name="Lara F."/>
            <person name="Munidasa M."/>
            <person name="Palculict T."/>
            <person name="Patil S."/>
            <person name="Pu L.-L."/>
            <person name="Saada N."/>
            <person name="Tang L."/>
            <person name="Weissenberger G."/>
            <person name="Zhu Y."/>
            <person name="Hemphill L."/>
            <person name="Shang Y."/>
            <person name="Youmans B."/>
            <person name="Ayvaz T."/>
            <person name="Ross M."/>
            <person name="Santibanez J."/>
            <person name="Aqrawi P."/>
            <person name="Gross S."/>
            <person name="Joshi V."/>
            <person name="Fowler G."/>
            <person name="Nazareth L."/>
            <person name="Reid J."/>
            <person name="Worley K."/>
            <person name="Petrosino J."/>
            <person name="Highlander S."/>
            <person name="Gibbs R."/>
        </authorList>
    </citation>
    <scope>NUCLEOTIDE SEQUENCE [LARGE SCALE GENOMIC DNA]</scope>
    <source>
        <strain evidence="2 3">ATCC 29427</strain>
    </source>
</reference>
<protein>
    <submittedName>
        <fullName evidence="2">Uncharacterized protein</fullName>
    </submittedName>
</protein>
<comment type="caution">
    <text evidence="2">The sequence shown here is derived from an EMBL/GenBank/DDBJ whole genome shotgun (WGS) entry which is preliminary data.</text>
</comment>
<keyword evidence="3" id="KW-1185">Reference proteome</keyword>
<dbReference type="Proteomes" id="UP000003422">
    <property type="component" value="Unassembled WGS sequence"/>
</dbReference>
<gene>
    <name evidence="2" type="ORF">HMPREF9129_0872</name>
</gene>
<accession>G4D380</accession>
<sequence>MKIIETPWHLLGKFIGLGFGIPFFFSRINLVILWGKCSYFIQWNFMDSCQFSTFNKSKA</sequence>
<evidence type="ECO:0000313" key="2">
    <source>
        <dbReference type="EMBL" id="EGY80017.1"/>
    </source>
</evidence>
<evidence type="ECO:0000313" key="3">
    <source>
        <dbReference type="Proteomes" id="UP000003422"/>
    </source>
</evidence>
<keyword evidence="1" id="KW-0812">Transmembrane</keyword>
<dbReference type="EMBL" id="AGBB01000076">
    <property type="protein sequence ID" value="EGY80017.1"/>
    <property type="molecule type" value="Genomic_DNA"/>
</dbReference>
<proteinExistence type="predicted"/>
<feature type="transmembrane region" description="Helical" evidence="1">
    <location>
        <begin position="14"/>
        <end position="34"/>
    </location>
</feature>
<keyword evidence="1" id="KW-1133">Transmembrane helix</keyword>
<dbReference type="AlphaFoldDB" id="G4D380"/>
<name>G4D380_9FIRM</name>
<dbReference type="HOGENOM" id="CLU_2956553_0_0_9"/>
<organism evidence="2 3">
    <name type="scientific">Peptoniphilus indolicus ATCC 29427</name>
    <dbReference type="NCBI Taxonomy" id="997350"/>
    <lineage>
        <taxon>Bacteria</taxon>
        <taxon>Bacillati</taxon>
        <taxon>Bacillota</taxon>
        <taxon>Tissierellia</taxon>
        <taxon>Tissierellales</taxon>
        <taxon>Peptoniphilaceae</taxon>
        <taxon>Peptoniphilus</taxon>
    </lineage>
</organism>
<dbReference type="STRING" id="997350.HMPREF9129_0872"/>